<evidence type="ECO:0000313" key="13">
    <source>
        <dbReference type="EMBL" id="KAL1303346.1"/>
    </source>
</evidence>
<keyword evidence="3" id="KW-0156">Chromatin regulator</keyword>
<feature type="compositionally biased region" description="Low complexity" evidence="10">
    <location>
        <begin position="610"/>
        <end position="622"/>
    </location>
</feature>
<dbReference type="SMART" id="SM00439">
    <property type="entry name" value="BAH"/>
    <property type="match status" value="1"/>
</dbReference>
<sequence length="897" mass="101784">MSQQGAGSPDETPVPSTEPNPANAPSSPSLPEEEWTAMQDMLNYIYDYRTAGDYDPSKVFHRKVNKRAIPDYYDVIKEPIAMSTIKAKINNREYKHFTHFVRDFALISHNAQVYNRPNAGVYQDALTVRSLVEEQLKKLVDKKVITGDMAKIPYLGEIPAQDDLPMDEDEGDDDDDDDDDEGEEDDDDDDDGGKKKRRRASRATKGDRGTDKAEDHDTRRKRGRPPKVLTPTEARINAILKGLRKPRNQAGQMMINSFERLPDKAVMPEYFNEIKNPMAFDVLKRKMKRKKYQHLEQFIKDVHLMFENAKEYNLDDSQIYKDAVHLQEEAHRLAQEETAKPDSEYAMDEGRMPMPNGILHNGELYKVGDWVHIQNVNDLTKPIPCQIYRTWQDAEAGQFVNVCWYYRPEQTVHRFDKHFLENEVVKTGQYRDHRVDEIVDRCFIMFFTRYYKGRPRGLSPDKEVYVCQARYNEEKFKFNKIKTWASCLPDEVRDKDYEMDLFAVPRKMKKVPSPIAYLLKDTMTENDEPPKPAWGADNAPPKIGAVHKKPRDPQESPPPQPTPTPPPQTAPTPAMRQASLTRMSPHVAQSHSPMPMATSHTGASMPNVPTPAAARPAAMTRPSNTPAPQRYPQQSMSPAPALQRALSGQASNFNNAPSTPQQQLPTASLSRTAAHPSTYAANSSTAPTAPVGTPAQQTNHPIQPPRPTTSSYRDPAPIEVYTLPDVANASIPPSVRQQFEQDDQGRVLFFTAPPMYLAADDDKSAKNLAHSIRFLADRARRRDEIARKRKAYEDSKADAQKAAKRARLQDARSVAQKREESRQEALAALEEQLVEGARRRLRGAYGDAEWKKGLDKELDLLEAEQREALERRRLVEEHERDKAESRCVKLGSAGTLL</sequence>
<feature type="compositionally biased region" description="Polar residues" evidence="10">
    <location>
        <begin position="578"/>
        <end position="604"/>
    </location>
</feature>
<keyword evidence="6" id="KW-0804">Transcription</keyword>
<evidence type="ECO:0000256" key="10">
    <source>
        <dbReference type="SAM" id="MobiDB-lite"/>
    </source>
</evidence>
<dbReference type="PANTHER" id="PTHR16062:SF21">
    <property type="entry name" value="CHROMATIN STRUCTURE-REMODELING COMPLEX SUBUNIT RSC1-RELATED"/>
    <property type="match status" value="1"/>
</dbReference>
<dbReference type="CDD" id="cd04369">
    <property type="entry name" value="Bromodomain"/>
    <property type="match status" value="1"/>
</dbReference>
<dbReference type="InterPro" id="IPR036427">
    <property type="entry name" value="Bromodomain-like_sf"/>
</dbReference>
<dbReference type="InterPro" id="IPR048047">
    <property type="entry name" value="RSC1/2_bromodom"/>
</dbReference>
<feature type="domain" description="Bromo" evidence="11">
    <location>
        <begin position="250"/>
        <end position="320"/>
    </location>
</feature>
<dbReference type="PRINTS" id="PR00503">
    <property type="entry name" value="BROMODOMAIN"/>
</dbReference>
<dbReference type="Pfam" id="PF00439">
    <property type="entry name" value="Bromodomain"/>
    <property type="match status" value="2"/>
</dbReference>
<evidence type="ECO:0000256" key="3">
    <source>
        <dbReference type="ARBA" id="ARBA00022853"/>
    </source>
</evidence>
<evidence type="ECO:0000256" key="2">
    <source>
        <dbReference type="ARBA" id="ARBA00022737"/>
    </source>
</evidence>
<feature type="coiled-coil region" evidence="9">
    <location>
        <begin position="851"/>
        <end position="886"/>
    </location>
</feature>
<dbReference type="PROSITE" id="PS50014">
    <property type="entry name" value="BROMODOMAIN_2"/>
    <property type="match status" value="2"/>
</dbReference>
<feature type="domain" description="Bromo" evidence="11">
    <location>
        <begin position="52"/>
        <end position="122"/>
    </location>
</feature>
<reference evidence="13 14" key="1">
    <citation type="submission" date="2024-07" db="EMBL/GenBank/DDBJ databases">
        <title>Draft sequence of the Neodothiora populina.</title>
        <authorList>
            <person name="Drown D.D."/>
            <person name="Schuette U.S."/>
            <person name="Buechlein A.B."/>
            <person name="Rusch D.R."/>
            <person name="Winton L.W."/>
            <person name="Adams G.A."/>
        </authorList>
    </citation>
    <scope>NUCLEOTIDE SEQUENCE [LARGE SCALE GENOMIC DNA]</scope>
    <source>
        <strain evidence="13 14">CPC 39397</strain>
    </source>
</reference>
<evidence type="ECO:0000256" key="5">
    <source>
        <dbReference type="ARBA" id="ARBA00023117"/>
    </source>
</evidence>
<evidence type="ECO:0000256" key="9">
    <source>
        <dbReference type="SAM" id="Coils"/>
    </source>
</evidence>
<dbReference type="Gene3D" id="2.30.30.490">
    <property type="match status" value="1"/>
</dbReference>
<dbReference type="InterPro" id="IPR018359">
    <property type="entry name" value="Bromodomain_CS"/>
</dbReference>
<dbReference type="GeneID" id="95980444"/>
<accession>A0ABR3PB65</accession>
<comment type="caution">
    <text evidence="13">The sequence shown here is derived from an EMBL/GenBank/DDBJ whole genome shotgun (WGS) entry which is preliminary data.</text>
</comment>
<feature type="compositionally biased region" description="Low complexity" evidence="10">
    <location>
        <begin position="15"/>
        <end position="30"/>
    </location>
</feature>
<dbReference type="PANTHER" id="PTHR16062">
    <property type="entry name" value="SWI/SNF-RELATED"/>
    <property type="match status" value="1"/>
</dbReference>
<feature type="compositionally biased region" description="Polar residues" evidence="10">
    <location>
        <begin position="646"/>
        <end position="671"/>
    </location>
</feature>
<keyword evidence="14" id="KW-1185">Reference proteome</keyword>
<dbReference type="PROSITE" id="PS00633">
    <property type="entry name" value="BROMODOMAIN_1"/>
    <property type="match status" value="1"/>
</dbReference>
<name>A0ABR3PB65_9PEZI</name>
<feature type="compositionally biased region" description="Acidic residues" evidence="10">
    <location>
        <begin position="164"/>
        <end position="191"/>
    </location>
</feature>
<keyword evidence="2" id="KW-0677">Repeat</keyword>
<dbReference type="PROSITE" id="PS51038">
    <property type="entry name" value="BAH"/>
    <property type="match status" value="1"/>
</dbReference>
<dbReference type="InterPro" id="IPR001025">
    <property type="entry name" value="BAH_dom"/>
</dbReference>
<dbReference type="EMBL" id="JBFMKM010000010">
    <property type="protein sequence ID" value="KAL1303346.1"/>
    <property type="molecule type" value="Genomic_DNA"/>
</dbReference>
<keyword evidence="5 8" id="KW-0103">Bromodomain</keyword>
<evidence type="ECO:0000259" key="11">
    <source>
        <dbReference type="PROSITE" id="PS50014"/>
    </source>
</evidence>
<evidence type="ECO:0000256" key="4">
    <source>
        <dbReference type="ARBA" id="ARBA00023015"/>
    </source>
</evidence>
<protein>
    <submittedName>
        <fullName evidence="13">Uncharacterized protein</fullName>
    </submittedName>
</protein>
<dbReference type="RefSeq" id="XP_069199621.1">
    <property type="nucleotide sequence ID" value="XM_069346742.1"/>
</dbReference>
<dbReference type="InterPro" id="IPR037382">
    <property type="entry name" value="Rsc/polybromo"/>
</dbReference>
<dbReference type="Proteomes" id="UP001562354">
    <property type="component" value="Unassembled WGS sequence"/>
</dbReference>
<organism evidence="13 14">
    <name type="scientific">Neodothiora populina</name>
    <dbReference type="NCBI Taxonomy" id="2781224"/>
    <lineage>
        <taxon>Eukaryota</taxon>
        <taxon>Fungi</taxon>
        <taxon>Dikarya</taxon>
        <taxon>Ascomycota</taxon>
        <taxon>Pezizomycotina</taxon>
        <taxon>Dothideomycetes</taxon>
        <taxon>Dothideomycetidae</taxon>
        <taxon>Dothideales</taxon>
        <taxon>Dothioraceae</taxon>
        <taxon>Neodothiora</taxon>
    </lineage>
</organism>
<evidence type="ECO:0000256" key="8">
    <source>
        <dbReference type="PROSITE-ProRule" id="PRU00035"/>
    </source>
</evidence>
<dbReference type="CDD" id="cd04717">
    <property type="entry name" value="BAH_polybromo"/>
    <property type="match status" value="1"/>
</dbReference>
<dbReference type="InterPro" id="IPR043151">
    <property type="entry name" value="BAH_sf"/>
</dbReference>
<dbReference type="InterPro" id="IPR001487">
    <property type="entry name" value="Bromodomain"/>
</dbReference>
<feature type="region of interest" description="Disordered" evidence="10">
    <location>
        <begin position="524"/>
        <end position="715"/>
    </location>
</feature>
<feature type="region of interest" description="Disordered" evidence="10">
    <location>
        <begin position="1"/>
        <end position="32"/>
    </location>
</feature>
<evidence type="ECO:0000313" key="14">
    <source>
        <dbReference type="Proteomes" id="UP001562354"/>
    </source>
</evidence>
<keyword evidence="7" id="KW-0539">Nucleus</keyword>
<feature type="domain" description="BAH" evidence="12">
    <location>
        <begin position="363"/>
        <end position="482"/>
    </location>
</feature>
<feature type="compositionally biased region" description="Basic and acidic residues" evidence="10">
    <location>
        <begin position="204"/>
        <end position="218"/>
    </location>
</feature>
<evidence type="ECO:0000256" key="1">
    <source>
        <dbReference type="ARBA" id="ARBA00004123"/>
    </source>
</evidence>
<dbReference type="SUPFAM" id="SSF47370">
    <property type="entry name" value="Bromodomain"/>
    <property type="match status" value="2"/>
</dbReference>
<feature type="compositionally biased region" description="Pro residues" evidence="10">
    <location>
        <begin position="555"/>
        <end position="570"/>
    </location>
</feature>
<keyword evidence="4" id="KW-0805">Transcription regulation</keyword>
<dbReference type="CDD" id="cd05522">
    <property type="entry name" value="Bromo_Rsc1_2_II"/>
    <property type="match status" value="1"/>
</dbReference>
<comment type="subcellular location">
    <subcellularLocation>
        <location evidence="1">Nucleus</location>
    </subcellularLocation>
</comment>
<evidence type="ECO:0000256" key="6">
    <source>
        <dbReference type="ARBA" id="ARBA00023163"/>
    </source>
</evidence>
<dbReference type="Gene3D" id="1.20.920.10">
    <property type="entry name" value="Bromodomain-like"/>
    <property type="match status" value="2"/>
</dbReference>
<evidence type="ECO:0000256" key="7">
    <source>
        <dbReference type="ARBA" id="ARBA00023242"/>
    </source>
</evidence>
<keyword evidence="9" id="KW-0175">Coiled coil</keyword>
<proteinExistence type="predicted"/>
<feature type="coiled-coil region" evidence="9">
    <location>
        <begin position="782"/>
        <end position="809"/>
    </location>
</feature>
<feature type="region of interest" description="Disordered" evidence="10">
    <location>
        <begin position="156"/>
        <end position="231"/>
    </location>
</feature>
<dbReference type="SMART" id="SM00297">
    <property type="entry name" value="BROMO"/>
    <property type="match status" value="2"/>
</dbReference>
<feature type="compositionally biased region" description="Polar residues" evidence="10">
    <location>
        <begin position="623"/>
        <end position="637"/>
    </location>
</feature>
<dbReference type="Pfam" id="PF01426">
    <property type="entry name" value="BAH"/>
    <property type="match status" value="1"/>
</dbReference>
<gene>
    <name evidence="13" type="ORF">AAFC00_006745</name>
</gene>
<evidence type="ECO:0000259" key="12">
    <source>
        <dbReference type="PROSITE" id="PS51038"/>
    </source>
</evidence>